<evidence type="ECO:0000256" key="3">
    <source>
        <dbReference type="ARBA" id="ARBA00022722"/>
    </source>
</evidence>
<proteinExistence type="inferred from homology"/>
<evidence type="ECO:0000256" key="7">
    <source>
        <dbReference type="ARBA" id="ARBA00023204"/>
    </source>
</evidence>
<keyword evidence="4" id="KW-0227">DNA damage</keyword>
<dbReference type="KEGG" id="lak:106179125"/>
<dbReference type="InterPro" id="IPR010347">
    <property type="entry name" value="Tdp1"/>
</dbReference>
<dbReference type="GeneID" id="106179125"/>
<evidence type="ECO:0000256" key="6">
    <source>
        <dbReference type="ARBA" id="ARBA00022839"/>
    </source>
</evidence>
<evidence type="ECO:0000256" key="8">
    <source>
        <dbReference type="ARBA" id="ARBA00023242"/>
    </source>
</evidence>
<accession>A0A1S3K658</accession>
<evidence type="ECO:0000256" key="5">
    <source>
        <dbReference type="ARBA" id="ARBA00022801"/>
    </source>
</evidence>
<dbReference type="Gene3D" id="3.30.870.10">
    <property type="entry name" value="Endonuclease Chain A"/>
    <property type="match status" value="1"/>
</dbReference>
<dbReference type="PANTHER" id="PTHR12415:SF0">
    <property type="entry name" value="TYROSYL-DNA PHOSPHODIESTERASE 1"/>
    <property type="match status" value="1"/>
</dbReference>
<dbReference type="GO" id="GO:0017005">
    <property type="term" value="F:3'-tyrosyl-DNA phosphodiesterase activity"/>
    <property type="evidence" value="ECO:0007669"/>
    <property type="project" value="TreeGrafter"/>
</dbReference>
<evidence type="ECO:0000313" key="11">
    <source>
        <dbReference type="RefSeq" id="XP_013418110.1"/>
    </source>
</evidence>
<dbReference type="Pfam" id="PF06087">
    <property type="entry name" value="Tyr-DNA_phospho"/>
    <property type="match status" value="1"/>
</dbReference>
<keyword evidence="6" id="KW-0269">Exonuclease</keyword>
<evidence type="ECO:0000256" key="9">
    <source>
        <dbReference type="PIRSR" id="PIRSR610347-2"/>
    </source>
</evidence>
<dbReference type="GO" id="GO:0003690">
    <property type="term" value="F:double-stranded DNA binding"/>
    <property type="evidence" value="ECO:0007669"/>
    <property type="project" value="TreeGrafter"/>
</dbReference>
<dbReference type="AlphaFoldDB" id="A0A1S3K658"/>
<evidence type="ECO:0000313" key="10">
    <source>
        <dbReference type="Proteomes" id="UP000085678"/>
    </source>
</evidence>
<dbReference type="SUPFAM" id="SSF56024">
    <property type="entry name" value="Phospholipase D/nuclease"/>
    <property type="match status" value="2"/>
</dbReference>
<dbReference type="GO" id="GO:0003697">
    <property type="term" value="F:single-stranded DNA binding"/>
    <property type="evidence" value="ECO:0007669"/>
    <property type="project" value="TreeGrafter"/>
</dbReference>
<dbReference type="Proteomes" id="UP000085678">
    <property type="component" value="Unplaced"/>
</dbReference>
<keyword evidence="5" id="KW-0378">Hydrolase</keyword>
<evidence type="ECO:0000256" key="4">
    <source>
        <dbReference type="ARBA" id="ARBA00022763"/>
    </source>
</evidence>
<dbReference type="GO" id="GO:0004527">
    <property type="term" value="F:exonuclease activity"/>
    <property type="evidence" value="ECO:0007669"/>
    <property type="project" value="UniProtKB-KW"/>
</dbReference>
<keyword evidence="3" id="KW-0540">Nuclease</keyword>
<comment type="similarity">
    <text evidence="2">Belongs to the tyrosyl-DNA phosphodiesterase family.</text>
</comment>
<keyword evidence="10" id="KW-1185">Reference proteome</keyword>
<protein>
    <submittedName>
        <fullName evidence="11">Uncharacterized protein LOC106179125</fullName>
    </submittedName>
</protein>
<dbReference type="OrthoDB" id="10682356at2759"/>
<dbReference type="PANTHER" id="PTHR12415">
    <property type="entry name" value="TYROSYL-DNA PHOSPHODIESTERASE 1"/>
    <property type="match status" value="1"/>
</dbReference>
<dbReference type="GO" id="GO:0006281">
    <property type="term" value="P:DNA repair"/>
    <property type="evidence" value="ECO:0007669"/>
    <property type="project" value="UniProtKB-KW"/>
</dbReference>
<dbReference type="GO" id="GO:0005634">
    <property type="term" value="C:nucleus"/>
    <property type="evidence" value="ECO:0007669"/>
    <property type="project" value="UniProtKB-SubCell"/>
</dbReference>
<feature type="binding site" evidence="9">
    <location>
        <position position="319"/>
    </location>
    <ligand>
        <name>substrate</name>
    </ligand>
</feature>
<dbReference type="InParanoid" id="A0A1S3K658"/>
<keyword evidence="7" id="KW-0234">DNA repair</keyword>
<dbReference type="RefSeq" id="XP_013418110.1">
    <property type="nucleotide sequence ID" value="XM_013562656.2"/>
</dbReference>
<sequence length="864" mass="97646">MPHTIQCVTKTPVDVVQCPVHCKETPVQRRDGLVVTQLAWDGSQQQLFMIFSWFKDFFEGNAHAQLEFSKLAIRLGQLQELSEQFGLHTAYHRKGHYWVVKPKEREGKVAGEDKTSQEGCLSAAHSAESLITSDLRREQYGMDVVSPEKEDKIKTCVDSAFDGDGKREADIEDKVKVISLAEGHLGHFFVNRVRLNGDKSRIWLPPHLKNSATEYLDFSDIVLLEGLLLALIVDDQKLTDFGKYTDYFPRDVGLMIICPSASGRGDKAFFQTVKDCPTHRQDYDEHDQQGDLSDVKCHCEEMREVAMVHPSQSSKLSAKFMLLRYAWHMRIIIPSGCFDPEMDEDMLTFGWYVDLPIREEAMKASGDEMRLEMEKHPFSADLCCMLSNLNGNPYPILNGVDFSGLSPCVQLLCSVPGQYTDATARRLGILKLGAAIKANIQADDSVIDNEVLYYTNSIGFLEVDSLSDLCKYTNTKKENFKIAYPSNAYVDGIPSAFNEKPYYHFADRFGLSRCYLHDTVPSPFSRSKFIVCRGKQDGRPASSPINLLYLGSHRLAAKSLGTVSHGGIVIKLESYDMGLLACSWTTEEGVCHVPDMSTLGIPVDVNKLHKYAADDIPYIPSAYNHLKVHRAVGKLVRAVPKKSFGFLSKLLPTDPLYDSIEPEKLKLPEKELFIHLDTIKDSGFSNQLVAGSIFDVFYAKLKTHTNKRESNPRAFYVVNIIREGDAKKEKPSPLFEENTGRMLAEMFGSDDCTPPDGSSAKKISIQRHLTLDPEKSFEENMVVLGLNSDEEIDEYMRTNWFSGALAVKRGKRQQKMCSIEPDPCLSLNRFMERYITWRYGKNWHPYAFGPCSYHNVLRSFRCVV</sequence>
<reference evidence="11" key="1">
    <citation type="submission" date="2025-08" db="UniProtKB">
        <authorList>
            <consortium name="RefSeq"/>
        </authorList>
    </citation>
    <scope>IDENTIFICATION</scope>
    <source>
        <tissue evidence="11">Gonads</tissue>
    </source>
</reference>
<comment type="subcellular location">
    <subcellularLocation>
        <location evidence="1">Nucleus</location>
    </subcellularLocation>
</comment>
<keyword evidence="8" id="KW-0539">Nucleus</keyword>
<organism evidence="10 11">
    <name type="scientific">Lingula anatina</name>
    <name type="common">Brachiopod</name>
    <name type="synonym">Lingula unguis</name>
    <dbReference type="NCBI Taxonomy" id="7574"/>
    <lineage>
        <taxon>Eukaryota</taxon>
        <taxon>Metazoa</taxon>
        <taxon>Spiralia</taxon>
        <taxon>Lophotrochozoa</taxon>
        <taxon>Brachiopoda</taxon>
        <taxon>Linguliformea</taxon>
        <taxon>Lingulata</taxon>
        <taxon>Lingulida</taxon>
        <taxon>Linguloidea</taxon>
        <taxon>Lingulidae</taxon>
        <taxon>Lingula</taxon>
    </lineage>
</organism>
<evidence type="ECO:0000256" key="2">
    <source>
        <dbReference type="ARBA" id="ARBA00010205"/>
    </source>
</evidence>
<name>A0A1S3K658_LINAN</name>
<gene>
    <name evidence="11" type="primary">LOC106179125</name>
</gene>
<evidence type="ECO:0000256" key="1">
    <source>
        <dbReference type="ARBA" id="ARBA00004123"/>
    </source>
</evidence>